<organism evidence="2 3">
    <name type="scientific">Lachnospira intestinalis</name>
    <dbReference type="NCBI Taxonomy" id="3133158"/>
    <lineage>
        <taxon>Bacteria</taxon>
        <taxon>Bacillati</taxon>
        <taxon>Bacillota</taxon>
        <taxon>Clostridia</taxon>
        <taxon>Lachnospirales</taxon>
        <taxon>Lachnospiraceae</taxon>
        <taxon>Lachnospira</taxon>
    </lineage>
</organism>
<evidence type="ECO:0000256" key="1">
    <source>
        <dbReference type="SAM" id="Phobius"/>
    </source>
</evidence>
<dbReference type="Proteomes" id="UP001546774">
    <property type="component" value="Unassembled WGS sequence"/>
</dbReference>
<gene>
    <name evidence="2" type="ORF">WMO37_12390</name>
</gene>
<keyword evidence="1" id="KW-0812">Transmembrane</keyword>
<keyword evidence="1" id="KW-0472">Membrane</keyword>
<keyword evidence="1" id="KW-1133">Transmembrane helix</keyword>
<accession>A0ABV1H8J4</accession>
<evidence type="ECO:0000313" key="3">
    <source>
        <dbReference type="Proteomes" id="UP001546774"/>
    </source>
</evidence>
<evidence type="ECO:0008006" key="4">
    <source>
        <dbReference type="Google" id="ProtNLM"/>
    </source>
</evidence>
<reference evidence="2" key="1">
    <citation type="submission" date="2024-03" db="EMBL/GenBank/DDBJ databases">
        <title>Human intestinal bacterial collection.</title>
        <authorList>
            <person name="Pauvert C."/>
            <person name="Hitch T.C.A."/>
            <person name="Clavel T."/>
        </authorList>
    </citation>
    <scope>NUCLEOTIDE SEQUENCE [LARGE SCALE GENOMIC DNA]</scope>
    <source>
        <strain evidence="2">CLA-AA-H89B</strain>
    </source>
</reference>
<name>A0ABV1H8J4_9FIRM</name>
<evidence type="ECO:0000313" key="2">
    <source>
        <dbReference type="EMBL" id="MEQ2555790.1"/>
    </source>
</evidence>
<comment type="caution">
    <text evidence="2">The sequence shown here is derived from an EMBL/GenBank/DDBJ whole genome shotgun (WGS) entry which is preliminary data.</text>
</comment>
<sequence>MKKFCKNKKKHLIFIGLAFVFLLGIFRYIDLNSRFPKAPTQAYGLGEWMPTGKAEICAVEAKILKGEEMEKYYEEEFGGEKIIGMSYKEREIFMKLKIRNVGDDTLRVSRLVHQVHFEAYPAGCANGIDEYYFPVEQIEPQEEAEGVISIALSRGDVDDKEYDTFIKNNTIRLVKSAYPVIKMIEFKIGE</sequence>
<dbReference type="EMBL" id="JBBMFS010000012">
    <property type="protein sequence ID" value="MEQ2555790.1"/>
    <property type="molecule type" value="Genomic_DNA"/>
</dbReference>
<keyword evidence="3" id="KW-1185">Reference proteome</keyword>
<feature type="transmembrane region" description="Helical" evidence="1">
    <location>
        <begin position="12"/>
        <end position="29"/>
    </location>
</feature>
<protein>
    <recommendedName>
        <fullName evidence="4">DUF4352 domain-containing protein</fullName>
    </recommendedName>
</protein>
<proteinExistence type="predicted"/>